<name>A0A8B8ERA4_CRAVI</name>
<evidence type="ECO:0000256" key="1">
    <source>
        <dbReference type="SAM" id="MobiDB-lite"/>
    </source>
</evidence>
<reference evidence="4" key="1">
    <citation type="submission" date="2025-08" db="UniProtKB">
        <authorList>
            <consortium name="RefSeq"/>
        </authorList>
    </citation>
    <scope>IDENTIFICATION</scope>
    <source>
        <tissue evidence="4">Whole sample</tissue>
    </source>
</reference>
<feature type="domain" description="Myb/SANT-like DNA-binding" evidence="2">
    <location>
        <begin position="14"/>
        <end position="91"/>
    </location>
</feature>
<gene>
    <name evidence="4" type="primary">LOC111136135</name>
</gene>
<dbReference type="GO" id="GO:0005634">
    <property type="term" value="C:nucleus"/>
    <property type="evidence" value="ECO:0007669"/>
    <property type="project" value="TreeGrafter"/>
</dbReference>
<dbReference type="GeneID" id="111136135"/>
<feature type="region of interest" description="Disordered" evidence="1">
    <location>
        <begin position="84"/>
        <end position="110"/>
    </location>
</feature>
<dbReference type="Proteomes" id="UP000694844">
    <property type="component" value="Chromosome 5"/>
</dbReference>
<evidence type="ECO:0000313" key="3">
    <source>
        <dbReference type="Proteomes" id="UP000694844"/>
    </source>
</evidence>
<dbReference type="PANTHER" id="PTHR23098:SF16">
    <property type="entry name" value="REGULATORY PROTEIN ZESTE"/>
    <property type="match status" value="1"/>
</dbReference>
<dbReference type="KEGG" id="cvn:111136135"/>
<dbReference type="Pfam" id="PF13873">
    <property type="entry name" value="Myb_DNA-bind_5"/>
    <property type="match status" value="1"/>
</dbReference>
<dbReference type="AlphaFoldDB" id="A0A8B8ERA4"/>
<dbReference type="InterPro" id="IPR028002">
    <property type="entry name" value="Myb_DNA-bind_5"/>
</dbReference>
<keyword evidence="3" id="KW-1185">Reference proteome</keyword>
<organism evidence="3 4">
    <name type="scientific">Crassostrea virginica</name>
    <name type="common">Eastern oyster</name>
    <dbReference type="NCBI Taxonomy" id="6565"/>
    <lineage>
        <taxon>Eukaryota</taxon>
        <taxon>Metazoa</taxon>
        <taxon>Spiralia</taxon>
        <taxon>Lophotrochozoa</taxon>
        <taxon>Mollusca</taxon>
        <taxon>Bivalvia</taxon>
        <taxon>Autobranchia</taxon>
        <taxon>Pteriomorphia</taxon>
        <taxon>Ostreida</taxon>
        <taxon>Ostreoidea</taxon>
        <taxon>Ostreidae</taxon>
        <taxon>Crassostrea</taxon>
    </lineage>
</organism>
<dbReference type="OrthoDB" id="6146365at2759"/>
<accession>A0A8B8ERA4</accession>
<dbReference type="RefSeq" id="XP_022342479.1">
    <property type="nucleotide sequence ID" value="XM_022486771.1"/>
</dbReference>
<evidence type="ECO:0000313" key="4">
    <source>
        <dbReference type="RefSeq" id="XP_022342479.1"/>
    </source>
</evidence>
<dbReference type="PANTHER" id="PTHR23098">
    <property type="entry name" value="AGAP001331-PA-RELATED"/>
    <property type="match status" value="1"/>
</dbReference>
<evidence type="ECO:0000259" key="2">
    <source>
        <dbReference type="Pfam" id="PF13873"/>
    </source>
</evidence>
<sequence length="139" mass="15294">MAVESQSVSCKRLRKSNWNVRDEIVVVEEVEKRKDLIFGQLTGSGRTALDKAKAWQEVANVVNSGNTSIQRSVVEIKKKYQNIKQKAKEKRSEIKRPKTGGGMKPPSPSASEQLVMDLYEGRPSMCGLPGGIDTAGNTC</sequence>
<proteinExistence type="predicted"/>
<protein>
    <submittedName>
        <fullName evidence="4">Myb/SANT-like DNA-binding domain-containing protein 4</fullName>
    </submittedName>
</protein>